<proteinExistence type="predicted"/>
<evidence type="ECO:0000259" key="2">
    <source>
        <dbReference type="Pfam" id="PF00586"/>
    </source>
</evidence>
<protein>
    <submittedName>
        <fullName evidence="4">Sll0787 family AIR synthase-like protein</fullName>
    </submittedName>
</protein>
<evidence type="ECO:0000259" key="3">
    <source>
        <dbReference type="Pfam" id="PF02769"/>
    </source>
</evidence>
<dbReference type="Pfam" id="PF00586">
    <property type="entry name" value="AIRS"/>
    <property type="match status" value="1"/>
</dbReference>
<dbReference type="Gene3D" id="3.90.650.10">
    <property type="entry name" value="PurM-like C-terminal domain"/>
    <property type="match status" value="1"/>
</dbReference>
<dbReference type="RefSeq" id="WP_169145656.1">
    <property type="nucleotide sequence ID" value="NZ_JABBGA010000006.1"/>
</dbReference>
<gene>
    <name evidence="4" type="ORF">HHL15_10220</name>
</gene>
<sequence length="334" mass="35246">MQLETLITSLRLHKGIAHKRDIDSVLRAMAGRHLPGADAWLGDDCAVLPRGDGHLLFAIEGFINAFVAHDPWFAGWCGVMVNLSDIAAMGGRPLAVVDALWSDGPEQASALMAGLAAAAQAFAVPLVGGHSNTRCDRPQLAVAVLGEAQRLLSSFTARPGDSLVMAVDLRGHYREPFDNWDAATMAEPARLRGDMALLPAIAEAGLAHAAKDISQAGLLGTVLMLMECSGVGAAIDVDRIPRPAGAELLRWLRAFPSFGYVLACQPEQAAALCARFRERGIAAAAIGEVRPERRLELTCATSGGRDSGIFWDLAEEPLMGVGPQVDCVAAGALK</sequence>
<dbReference type="InterPro" id="IPR036676">
    <property type="entry name" value="PurM-like_C_sf"/>
</dbReference>
<dbReference type="PANTHER" id="PTHR30270">
    <property type="entry name" value="THIAMINE-MONOPHOSPHATE KINASE"/>
    <property type="match status" value="1"/>
</dbReference>
<dbReference type="InterPro" id="IPR024030">
    <property type="entry name" value="AIR_synthase-rel_sll0787"/>
</dbReference>
<dbReference type="GO" id="GO:0009030">
    <property type="term" value="F:thiamine-phosphate kinase activity"/>
    <property type="evidence" value="ECO:0007669"/>
    <property type="project" value="InterPro"/>
</dbReference>
<dbReference type="CDD" id="cd02192">
    <property type="entry name" value="PurM-like3"/>
    <property type="match status" value="1"/>
</dbReference>
<dbReference type="AlphaFoldDB" id="A0A848G1Q1"/>
<dbReference type="InterPro" id="IPR006283">
    <property type="entry name" value="ThiL-like"/>
</dbReference>
<evidence type="ECO:0000256" key="1">
    <source>
        <dbReference type="ARBA" id="ARBA00022977"/>
    </source>
</evidence>
<dbReference type="InterPro" id="IPR016188">
    <property type="entry name" value="PurM-like_N"/>
</dbReference>
<organism evidence="4 5">
    <name type="scientific">Zoogloea dura</name>
    <dbReference type="NCBI Taxonomy" id="2728840"/>
    <lineage>
        <taxon>Bacteria</taxon>
        <taxon>Pseudomonadati</taxon>
        <taxon>Pseudomonadota</taxon>
        <taxon>Betaproteobacteria</taxon>
        <taxon>Rhodocyclales</taxon>
        <taxon>Zoogloeaceae</taxon>
        <taxon>Zoogloea</taxon>
    </lineage>
</organism>
<accession>A0A848G1Q1</accession>
<dbReference type="SUPFAM" id="SSF56042">
    <property type="entry name" value="PurM C-terminal domain-like"/>
    <property type="match status" value="1"/>
</dbReference>
<keyword evidence="1" id="KW-0784">Thiamine biosynthesis</keyword>
<dbReference type="EMBL" id="JABBGA010000006">
    <property type="protein sequence ID" value="NML26117.1"/>
    <property type="molecule type" value="Genomic_DNA"/>
</dbReference>
<keyword evidence="5" id="KW-1185">Reference proteome</keyword>
<feature type="domain" description="PurM-like N-terminal" evidence="2">
    <location>
        <begin position="42"/>
        <end position="147"/>
    </location>
</feature>
<dbReference type="NCBIfam" id="TIGR04049">
    <property type="entry name" value="AIR_rel_sll0787"/>
    <property type="match status" value="1"/>
</dbReference>
<dbReference type="InterPro" id="IPR011413">
    <property type="entry name" value="UCP036540_AIR"/>
</dbReference>
<dbReference type="Pfam" id="PF02769">
    <property type="entry name" value="AIRS_C"/>
    <property type="match status" value="1"/>
</dbReference>
<evidence type="ECO:0000313" key="5">
    <source>
        <dbReference type="Proteomes" id="UP000580043"/>
    </source>
</evidence>
<feature type="domain" description="PurM-like C-terminal" evidence="3">
    <location>
        <begin position="182"/>
        <end position="298"/>
    </location>
</feature>
<dbReference type="PIRSF" id="PIRSF036540">
    <property type="entry name" value="UCP036540_AIR"/>
    <property type="match status" value="1"/>
</dbReference>
<dbReference type="Proteomes" id="UP000580043">
    <property type="component" value="Unassembled WGS sequence"/>
</dbReference>
<name>A0A848G1Q1_9RHOO</name>
<dbReference type="InterPro" id="IPR010918">
    <property type="entry name" value="PurM-like_C_dom"/>
</dbReference>
<comment type="caution">
    <text evidence="4">The sequence shown here is derived from an EMBL/GenBank/DDBJ whole genome shotgun (WGS) entry which is preliminary data.</text>
</comment>
<dbReference type="SUPFAM" id="SSF55326">
    <property type="entry name" value="PurM N-terminal domain-like"/>
    <property type="match status" value="1"/>
</dbReference>
<dbReference type="InterPro" id="IPR036921">
    <property type="entry name" value="PurM-like_N_sf"/>
</dbReference>
<reference evidence="4 5" key="1">
    <citation type="submission" date="2020-04" db="EMBL/GenBank/DDBJ databases">
        <title>Zoogloea sp. G-4-1-14 isolated from soil.</title>
        <authorList>
            <person name="Dahal R.H."/>
        </authorList>
    </citation>
    <scope>NUCLEOTIDE SEQUENCE [LARGE SCALE GENOMIC DNA]</scope>
    <source>
        <strain evidence="4 5">G-4-1-14</strain>
    </source>
</reference>
<dbReference type="PANTHER" id="PTHR30270:SF0">
    <property type="entry name" value="THIAMINE-MONOPHOSPHATE KINASE"/>
    <property type="match status" value="1"/>
</dbReference>
<dbReference type="Gene3D" id="3.30.1330.10">
    <property type="entry name" value="PurM-like, N-terminal domain"/>
    <property type="match status" value="1"/>
</dbReference>
<dbReference type="GO" id="GO:0009228">
    <property type="term" value="P:thiamine biosynthetic process"/>
    <property type="evidence" value="ECO:0007669"/>
    <property type="project" value="UniProtKB-KW"/>
</dbReference>
<evidence type="ECO:0000313" key="4">
    <source>
        <dbReference type="EMBL" id="NML26117.1"/>
    </source>
</evidence>